<feature type="transmembrane region" description="Helical" evidence="1">
    <location>
        <begin position="121"/>
        <end position="142"/>
    </location>
</feature>
<gene>
    <name evidence="2" type="ORF">F8568_045135</name>
</gene>
<organism evidence="2 3">
    <name type="scientific">Actinomadura physcomitrii</name>
    <dbReference type="NCBI Taxonomy" id="2650748"/>
    <lineage>
        <taxon>Bacteria</taxon>
        <taxon>Bacillati</taxon>
        <taxon>Actinomycetota</taxon>
        <taxon>Actinomycetes</taxon>
        <taxon>Streptosporangiales</taxon>
        <taxon>Thermomonosporaceae</taxon>
        <taxon>Actinomadura</taxon>
    </lineage>
</organism>
<feature type="transmembrane region" description="Helical" evidence="1">
    <location>
        <begin position="33"/>
        <end position="51"/>
    </location>
</feature>
<dbReference type="InterPro" id="IPR021235">
    <property type="entry name" value="DUF2637"/>
</dbReference>
<dbReference type="Pfam" id="PF10935">
    <property type="entry name" value="DUF2637"/>
    <property type="match status" value="1"/>
</dbReference>
<protein>
    <submittedName>
        <fullName evidence="2">DUF2637 domain-containing protein</fullName>
    </submittedName>
</protein>
<sequence length="225" mass="23734">MSEDGQEEGTARNDGQAGHVTAWADRLTRTTTALAVIAVAGVAATISYTHIVELTRSHGEGGLTARLVPVTVDGLIWAASMVVLDAGRRSRPVPALARWSLAASIVATIGANVAHGAAHGVIGALISAWPALALIGSFELLMTLVRNAIRPRNGTVPHRCTMLVQPGTSRTAVEQTVEQAVLAEIRASIKGPGHPLSQRYLADKHGLDRRKVKQIISAENQPRSC</sequence>
<evidence type="ECO:0000313" key="2">
    <source>
        <dbReference type="EMBL" id="MWA07394.1"/>
    </source>
</evidence>
<keyword evidence="1" id="KW-0812">Transmembrane</keyword>
<name>A0A6I4MTX0_9ACTN</name>
<feature type="transmembrane region" description="Helical" evidence="1">
    <location>
        <begin position="63"/>
        <end position="84"/>
    </location>
</feature>
<dbReference type="EMBL" id="WBMS02000073">
    <property type="protein sequence ID" value="MWA07394.1"/>
    <property type="molecule type" value="Genomic_DNA"/>
</dbReference>
<dbReference type="AlphaFoldDB" id="A0A6I4MTX0"/>
<accession>A0A6I4MTX0</accession>
<reference evidence="2" key="1">
    <citation type="submission" date="2019-12" db="EMBL/GenBank/DDBJ databases">
        <title>Actinomadura physcomitrii sp. nov., a novel actinomycete isolated from moss [Physcomitrium sphaericum (Ludw) Fuernr].</title>
        <authorList>
            <person name="Zhuang X."/>
        </authorList>
    </citation>
    <scope>NUCLEOTIDE SEQUENCE [LARGE SCALE GENOMIC DNA]</scope>
    <source>
        <strain evidence="2">LD22</strain>
    </source>
</reference>
<proteinExistence type="predicted"/>
<evidence type="ECO:0000313" key="3">
    <source>
        <dbReference type="Proteomes" id="UP000462055"/>
    </source>
</evidence>
<keyword evidence="3" id="KW-1185">Reference proteome</keyword>
<evidence type="ECO:0000256" key="1">
    <source>
        <dbReference type="SAM" id="Phobius"/>
    </source>
</evidence>
<keyword evidence="1" id="KW-0472">Membrane</keyword>
<feature type="transmembrane region" description="Helical" evidence="1">
    <location>
        <begin position="96"/>
        <end position="115"/>
    </location>
</feature>
<keyword evidence="1" id="KW-1133">Transmembrane helix</keyword>
<dbReference type="Proteomes" id="UP000462055">
    <property type="component" value="Unassembled WGS sequence"/>
</dbReference>
<comment type="caution">
    <text evidence="2">The sequence shown here is derived from an EMBL/GenBank/DDBJ whole genome shotgun (WGS) entry which is preliminary data.</text>
</comment>
<dbReference type="RefSeq" id="WP_151600319.1">
    <property type="nucleotide sequence ID" value="NZ_WBMS02000073.1"/>
</dbReference>